<proteinExistence type="inferred from homology"/>
<dbReference type="Gene3D" id="3.30.1490.70">
    <property type="match status" value="1"/>
</dbReference>
<evidence type="ECO:0000256" key="5">
    <source>
        <dbReference type="ARBA" id="ARBA00049990"/>
    </source>
</evidence>
<dbReference type="GO" id="GO:0006281">
    <property type="term" value="P:DNA repair"/>
    <property type="evidence" value="ECO:0007669"/>
    <property type="project" value="InterPro"/>
</dbReference>
<comment type="caution">
    <text evidence="8">The sequence shown here is derived from an EMBL/GenBank/DDBJ whole genome shotgun (WGS) entry which is preliminary data.</text>
</comment>
<dbReference type="AlphaFoldDB" id="A0A3N4ZI58"/>
<dbReference type="InterPro" id="IPR012340">
    <property type="entry name" value="NA-bd_OB-fold"/>
</dbReference>
<dbReference type="InterPro" id="IPR033649">
    <property type="entry name" value="MtLigD_Pol-like"/>
</dbReference>
<evidence type="ECO:0000256" key="2">
    <source>
        <dbReference type="ARBA" id="ARBA00022598"/>
    </source>
</evidence>
<reference evidence="8 9" key="1">
    <citation type="submission" date="2018-11" db="EMBL/GenBank/DDBJ databases">
        <title>Sequencing the genomes of 1000 actinobacteria strains.</title>
        <authorList>
            <person name="Klenk H.-P."/>
        </authorList>
    </citation>
    <scope>NUCLEOTIDE SEQUENCE [LARGE SCALE GENOMIC DNA]</scope>
    <source>
        <strain evidence="8 9">DSM 15700</strain>
    </source>
</reference>
<dbReference type="SUPFAM" id="SSF50249">
    <property type="entry name" value="Nucleic acid-binding proteins"/>
    <property type="match status" value="1"/>
</dbReference>
<dbReference type="InterPro" id="IPR016059">
    <property type="entry name" value="DNA_ligase_ATP-dep_CS"/>
</dbReference>
<feature type="region of interest" description="Disordered" evidence="6">
    <location>
        <begin position="1"/>
        <end position="25"/>
    </location>
</feature>
<dbReference type="GO" id="GO:0005524">
    <property type="term" value="F:ATP binding"/>
    <property type="evidence" value="ECO:0007669"/>
    <property type="project" value="InterPro"/>
</dbReference>
<feature type="domain" description="ATP-dependent DNA ligase family profile" evidence="7">
    <location>
        <begin position="660"/>
        <end position="751"/>
    </location>
</feature>
<organism evidence="8 9">
    <name type="scientific">Myceligenerans xiligouense</name>
    <dbReference type="NCBI Taxonomy" id="253184"/>
    <lineage>
        <taxon>Bacteria</taxon>
        <taxon>Bacillati</taxon>
        <taxon>Actinomycetota</taxon>
        <taxon>Actinomycetes</taxon>
        <taxon>Micrococcales</taxon>
        <taxon>Promicromonosporaceae</taxon>
        <taxon>Myceligenerans</taxon>
    </lineage>
</organism>
<feature type="region of interest" description="Disordered" evidence="6">
    <location>
        <begin position="499"/>
        <end position="523"/>
    </location>
</feature>
<dbReference type="NCBIfam" id="TIGR02778">
    <property type="entry name" value="ligD_pol"/>
    <property type="match status" value="1"/>
</dbReference>
<dbReference type="PANTHER" id="PTHR42705">
    <property type="entry name" value="BIFUNCTIONAL NON-HOMOLOGOUS END JOINING PROTEIN LIGD"/>
    <property type="match status" value="1"/>
</dbReference>
<dbReference type="InterPro" id="IPR012309">
    <property type="entry name" value="DNA_ligase_ATP-dep_C"/>
</dbReference>
<comment type="catalytic activity">
    <reaction evidence="3">
        <text>ATP + (deoxyribonucleotide)n-3'-hydroxyl + 5'-phospho-(deoxyribonucleotide)m = (deoxyribonucleotide)n+m + AMP + diphosphate.</text>
        <dbReference type="EC" id="6.5.1.1"/>
    </reaction>
</comment>
<feature type="region of interest" description="Disordered" evidence="6">
    <location>
        <begin position="878"/>
        <end position="897"/>
    </location>
</feature>
<evidence type="ECO:0000313" key="8">
    <source>
        <dbReference type="EMBL" id="RPF20555.1"/>
    </source>
</evidence>
<dbReference type="Gene3D" id="3.90.920.10">
    <property type="entry name" value="DNA primase, PRIM domain"/>
    <property type="match status" value="1"/>
</dbReference>
<evidence type="ECO:0000256" key="6">
    <source>
        <dbReference type="SAM" id="MobiDB-lite"/>
    </source>
</evidence>
<evidence type="ECO:0000256" key="1">
    <source>
        <dbReference type="ARBA" id="ARBA00012727"/>
    </source>
</evidence>
<dbReference type="PROSITE" id="PS50160">
    <property type="entry name" value="DNA_LIGASE_A3"/>
    <property type="match status" value="1"/>
</dbReference>
<dbReference type="Gene3D" id="3.30.470.30">
    <property type="entry name" value="DNA ligase/mRNA capping enzyme"/>
    <property type="match status" value="1"/>
</dbReference>
<dbReference type="CDD" id="cd07971">
    <property type="entry name" value="OBF_DNA_ligase_LigD"/>
    <property type="match status" value="1"/>
</dbReference>
<dbReference type="CDD" id="cd04863">
    <property type="entry name" value="MtLigD_Pol_like"/>
    <property type="match status" value="1"/>
</dbReference>
<name>A0A3N4ZI58_9MICO</name>
<comment type="similarity">
    <text evidence="5">In the N-terminal section; belongs to the LigD polymerase family.</text>
</comment>
<dbReference type="EMBL" id="RKQZ01000001">
    <property type="protein sequence ID" value="RPF20555.1"/>
    <property type="molecule type" value="Genomic_DNA"/>
</dbReference>
<accession>A0A3N4ZI58</accession>
<dbReference type="Pfam" id="PF21686">
    <property type="entry name" value="LigD_Prim-Pol"/>
    <property type="match status" value="1"/>
</dbReference>
<dbReference type="InterPro" id="IPR052171">
    <property type="entry name" value="NHEJ_LigD"/>
</dbReference>
<dbReference type="Proteomes" id="UP000280501">
    <property type="component" value="Unassembled WGS sequence"/>
</dbReference>
<dbReference type="NCBIfam" id="TIGR02777">
    <property type="entry name" value="LigD_PE_dom"/>
    <property type="match status" value="1"/>
</dbReference>
<dbReference type="Pfam" id="PF04679">
    <property type="entry name" value="DNA_ligase_A_C"/>
    <property type="match status" value="1"/>
</dbReference>
<dbReference type="EC" id="6.5.1.1" evidence="1"/>
<dbReference type="SUPFAM" id="SSF56091">
    <property type="entry name" value="DNA ligase/mRNA capping enzyme, catalytic domain"/>
    <property type="match status" value="1"/>
</dbReference>
<dbReference type="Pfam" id="PF13298">
    <property type="entry name" value="LigD_N"/>
    <property type="match status" value="1"/>
</dbReference>
<dbReference type="InterPro" id="IPR012310">
    <property type="entry name" value="DNA_ligase_ATP-dep_cent"/>
</dbReference>
<dbReference type="GO" id="GO:0006310">
    <property type="term" value="P:DNA recombination"/>
    <property type="evidence" value="ECO:0007669"/>
    <property type="project" value="InterPro"/>
</dbReference>
<keyword evidence="9" id="KW-1185">Reference proteome</keyword>
<feature type="compositionally biased region" description="Basic and acidic residues" evidence="6">
    <location>
        <begin position="881"/>
        <end position="897"/>
    </location>
</feature>
<sequence>MNLAAGTDHEGMAGLPEMSTPSGDTTVTVDGRRLRLSNLDKVLYPATGTTKGEVLHYLAQLAPAMLPHVTRRPATRKRWPDGIDGQSFFQKNAGPGTPSWVALHEIRHKTSVNEYVLVDDVATLIWLGQTATLEIHTPQWRVGRTGTPLPPDRLVLDLDPGPGAGLAECAQVARWARDILTGMGLDPLPVTSGSKGIHLYAALDRHPPSGDGTGPVPSGPDSQPTSDQVTAVARELARHLETEHPDLVVSDMKKSLRAGKVLVDWSQNNGAKTTIAPYSPRGRERPWVAAPRMWAELEDPELRQLDLHEVAERVAADGDLLAPLLRGHYATLEPTAERMAAWSRLAEYRAKRDPGRTPEPFGDGSPRAGPPSFVIQEHHASRLHWDFRLEHDGVLVSWALPRGEPTDPGRNHLAVQTEDHPLEYGTFEGTIPRGEYGAGDVTIWDSGTYDVEKWRDGEVIAVLHSERRGTRRLALIRTGGRGNGSDDPNQWLIHRTKAQPAGPAPVPRAPESTGPGPAPATPAEPLLRTAAATPDGPSPTPVPADEPPATASLRAMLATSAGPRELSRLDPDDWAFEMKWDGFRVLAHLTAAGEVRLVSRAGLDMTETFPELRALADSVGAGDPPAVLDGEVVALDPEGRPSFRRLQQRANLYKERDVERARRRVGVEVFLFDVLRAGGRDLTGEPWSARREVLERIVTAGPLVHVPPVLDAGGADALDASRSLRLEGVVAKRRASRYAPGRRSREWLKVKHVESQEVVVVGWRPLHADTGRPDPRTVGALLLAVPELPDDGPGGAVESDAGGTPVRLRYAGRVGTGFTEKERRETARRLGEIGTEAPAVADVPAVDGRLARWCEPALVGEVDHAGWTQDGRLRHPVWRGWRPDRTPGDVRPGRAGG</sequence>
<dbReference type="CDD" id="cd07906">
    <property type="entry name" value="Adenylation_DNA_ligase_LigD_LigC"/>
    <property type="match status" value="1"/>
</dbReference>
<feature type="region of interest" description="Disordered" evidence="6">
    <location>
        <begin position="350"/>
        <end position="370"/>
    </location>
</feature>
<feature type="region of interest" description="Disordered" evidence="6">
    <location>
        <begin position="204"/>
        <end position="226"/>
    </location>
</feature>
<dbReference type="PANTHER" id="PTHR42705:SF2">
    <property type="entry name" value="BIFUNCTIONAL NON-HOMOLOGOUS END JOINING PROTEIN LIGD"/>
    <property type="match status" value="1"/>
</dbReference>
<dbReference type="NCBIfam" id="NF007210">
    <property type="entry name" value="PRK09632.1"/>
    <property type="match status" value="1"/>
</dbReference>
<comment type="similarity">
    <text evidence="4">In the C-terminal section; belongs to the ATP-dependent DNA ligase family.</text>
</comment>
<dbReference type="InterPro" id="IPR014144">
    <property type="entry name" value="LigD_PE_domain"/>
</dbReference>
<feature type="region of interest" description="Disordered" evidence="6">
    <location>
        <begin position="529"/>
        <end position="548"/>
    </location>
</feature>
<evidence type="ECO:0000256" key="3">
    <source>
        <dbReference type="ARBA" id="ARBA00034003"/>
    </source>
</evidence>
<dbReference type="InterPro" id="IPR014145">
    <property type="entry name" value="LigD_pol_dom"/>
</dbReference>
<evidence type="ECO:0000256" key="4">
    <source>
        <dbReference type="ARBA" id="ARBA00049981"/>
    </source>
</evidence>
<protein>
    <recommendedName>
        <fullName evidence="1">DNA ligase (ATP)</fullName>
        <ecNumber evidence="1">6.5.1.1</ecNumber>
    </recommendedName>
</protein>
<keyword evidence="2 8" id="KW-0436">Ligase</keyword>
<gene>
    <name evidence="8" type="ORF">EDD34_1152</name>
</gene>
<evidence type="ECO:0000259" key="7">
    <source>
        <dbReference type="PROSITE" id="PS50160"/>
    </source>
</evidence>
<feature type="compositionally biased region" description="Pro residues" evidence="6">
    <location>
        <begin position="536"/>
        <end position="546"/>
    </location>
</feature>
<dbReference type="Pfam" id="PF01068">
    <property type="entry name" value="DNA_ligase_A_M"/>
    <property type="match status" value="1"/>
</dbReference>
<evidence type="ECO:0000313" key="9">
    <source>
        <dbReference type="Proteomes" id="UP000280501"/>
    </source>
</evidence>
<dbReference type="PROSITE" id="PS00697">
    <property type="entry name" value="DNA_LIGASE_A1"/>
    <property type="match status" value="1"/>
</dbReference>
<dbReference type="GO" id="GO:0003910">
    <property type="term" value="F:DNA ligase (ATP) activity"/>
    <property type="evidence" value="ECO:0007669"/>
    <property type="project" value="UniProtKB-EC"/>
</dbReference>
<dbReference type="Gene3D" id="2.40.50.140">
    <property type="entry name" value="Nucleic acid-binding proteins"/>
    <property type="match status" value="1"/>
</dbReference>